<dbReference type="SUPFAM" id="SSF53383">
    <property type="entry name" value="PLP-dependent transferases"/>
    <property type="match status" value="1"/>
</dbReference>
<dbReference type="Gene3D" id="3.90.1150.10">
    <property type="entry name" value="Aspartate Aminotransferase, domain 1"/>
    <property type="match status" value="1"/>
</dbReference>
<accession>A0A8J7PB47</accession>
<dbReference type="PROSITE" id="PS50949">
    <property type="entry name" value="HTH_GNTR"/>
    <property type="match status" value="1"/>
</dbReference>
<keyword evidence="7" id="KW-0663">Pyridoxal phosphate</keyword>
<dbReference type="Gene3D" id="3.40.640.10">
    <property type="entry name" value="Type I PLP-dependent aspartate aminotransferase-like (Major domain)"/>
    <property type="match status" value="1"/>
</dbReference>
<dbReference type="InterPro" id="IPR051446">
    <property type="entry name" value="HTH_trans_reg/aminotransferase"/>
</dbReference>
<evidence type="ECO:0000256" key="9">
    <source>
        <dbReference type="ARBA" id="ARBA00023125"/>
    </source>
</evidence>
<evidence type="ECO:0000256" key="1">
    <source>
        <dbReference type="ARBA" id="ARBA00001933"/>
    </source>
</evidence>
<evidence type="ECO:0000313" key="13">
    <source>
        <dbReference type="Proteomes" id="UP000664277"/>
    </source>
</evidence>
<reference evidence="12" key="1">
    <citation type="submission" date="2021-02" db="EMBL/GenBank/DDBJ databases">
        <title>Genome-Resolved Metagenomics of a Microbial Community Performing Photosynthetic Biological Nutrient Removal.</title>
        <authorList>
            <person name="Mcdaniel E.A."/>
        </authorList>
    </citation>
    <scope>NUCLEOTIDE SEQUENCE</scope>
    <source>
        <strain evidence="12">UWPOB_OBS1</strain>
    </source>
</reference>
<dbReference type="InterPro" id="IPR036390">
    <property type="entry name" value="WH_DNA-bd_sf"/>
</dbReference>
<dbReference type="GO" id="GO:0003677">
    <property type="term" value="F:DNA binding"/>
    <property type="evidence" value="ECO:0007669"/>
    <property type="project" value="UniProtKB-KW"/>
</dbReference>
<dbReference type="InterPro" id="IPR000524">
    <property type="entry name" value="Tscrpt_reg_HTH_GntR"/>
</dbReference>
<dbReference type="PANTHER" id="PTHR46577">
    <property type="entry name" value="HTH-TYPE TRANSCRIPTIONAL REGULATORY PROTEIN GABR"/>
    <property type="match status" value="1"/>
</dbReference>
<dbReference type="SUPFAM" id="SSF46785">
    <property type="entry name" value="Winged helix' DNA-binding domain"/>
    <property type="match status" value="1"/>
</dbReference>
<dbReference type="InterPro" id="IPR036388">
    <property type="entry name" value="WH-like_DNA-bd_sf"/>
</dbReference>
<dbReference type="InterPro" id="IPR015422">
    <property type="entry name" value="PyrdxlP-dep_Trfase_small"/>
</dbReference>
<dbReference type="Pfam" id="PF00392">
    <property type="entry name" value="GntR"/>
    <property type="match status" value="1"/>
</dbReference>
<dbReference type="Gene3D" id="1.10.10.10">
    <property type="entry name" value="Winged helix-like DNA-binding domain superfamily/Winged helix DNA-binding domain"/>
    <property type="match status" value="1"/>
</dbReference>
<evidence type="ECO:0000256" key="5">
    <source>
        <dbReference type="ARBA" id="ARBA00022576"/>
    </source>
</evidence>
<feature type="domain" description="HTH gntR-type" evidence="11">
    <location>
        <begin position="20"/>
        <end position="88"/>
    </location>
</feature>
<comment type="cofactor">
    <cofactor evidence="1">
        <name>pyridoxal 5'-phosphate</name>
        <dbReference type="ChEBI" id="CHEBI:597326"/>
    </cofactor>
</comment>
<evidence type="ECO:0000256" key="3">
    <source>
        <dbReference type="ARBA" id="ARBA00007441"/>
    </source>
</evidence>
<keyword evidence="5 12" id="KW-0032">Aminotransferase</keyword>
<dbReference type="EMBL" id="JAFLCK010000003">
    <property type="protein sequence ID" value="MBN8659411.1"/>
    <property type="molecule type" value="Genomic_DNA"/>
</dbReference>
<evidence type="ECO:0000256" key="6">
    <source>
        <dbReference type="ARBA" id="ARBA00022679"/>
    </source>
</evidence>
<keyword evidence="8" id="KW-0805">Transcription regulation</keyword>
<proteinExistence type="inferred from homology"/>
<evidence type="ECO:0000313" key="12">
    <source>
        <dbReference type="EMBL" id="MBN8659411.1"/>
    </source>
</evidence>
<gene>
    <name evidence="12" type="ORF">J0M35_03540</name>
</gene>
<dbReference type="Pfam" id="PF00155">
    <property type="entry name" value="Aminotran_1_2"/>
    <property type="match status" value="1"/>
</dbReference>
<dbReference type="CDD" id="cd00609">
    <property type="entry name" value="AAT_like"/>
    <property type="match status" value="1"/>
</dbReference>
<name>A0A8J7PB47_9BACT</name>
<comment type="subunit">
    <text evidence="4">Homodimer.</text>
</comment>
<dbReference type="PRINTS" id="PR00035">
    <property type="entry name" value="HTHGNTR"/>
</dbReference>
<dbReference type="InterPro" id="IPR004839">
    <property type="entry name" value="Aminotransferase_I/II_large"/>
</dbReference>
<evidence type="ECO:0000256" key="8">
    <source>
        <dbReference type="ARBA" id="ARBA00023015"/>
    </source>
</evidence>
<evidence type="ECO:0000256" key="10">
    <source>
        <dbReference type="ARBA" id="ARBA00023163"/>
    </source>
</evidence>
<dbReference type="GO" id="GO:0003700">
    <property type="term" value="F:DNA-binding transcription factor activity"/>
    <property type="evidence" value="ECO:0007669"/>
    <property type="project" value="InterPro"/>
</dbReference>
<comment type="caution">
    <text evidence="12">The sequence shown here is derived from an EMBL/GenBank/DDBJ whole genome shotgun (WGS) entry which is preliminary data.</text>
</comment>
<dbReference type="GO" id="GO:0030170">
    <property type="term" value="F:pyridoxal phosphate binding"/>
    <property type="evidence" value="ECO:0007669"/>
    <property type="project" value="InterPro"/>
</dbReference>
<dbReference type="GO" id="GO:0008483">
    <property type="term" value="F:transaminase activity"/>
    <property type="evidence" value="ECO:0007669"/>
    <property type="project" value="UniProtKB-KW"/>
</dbReference>
<evidence type="ECO:0000256" key="2">
    <source>
        <dbReference type="ARBA" id="ARBA00005384"/>
    </source>
</evidence>
<dbReference type="PANTHER" id="PTHR46577:SF2">
    <property type="entry name" value="TRANSCRIPTIONAL REGULATORY PROTEIN"/>
    <property type="match status" value="1"/>
</dbReference>
<comment type="similarity">
    <text evidence="3">Belongs to the class-I pyridoxal-phosphate-dependent aminotransferase family.</text>
</comment>
<evidence type="ECO:0000259" key="11">
    <source>
        <dbReference type="PROSITE" id="PS50949"/>
    </source>
</evidence>
<comment type="similarity">
    <text evidence="2">In the C-terminal section; belongs to the class-I pyridoxal-phosphate-dependent aminotransferase family.</text>
</comment>
<evidence type="ECO:0000256" key="7">
    <source>
        <dbReference type="ARBA" id="ARBA00022898"/>
    </source>
</evidence>
<dbReference type="Proteomes" id="UP000664277">
    <property type="component" value="Unassembled WGS sequence"/>
</dbReference>
<keyword evidence="10" id="KW-0804">Transcription</keyword>
<dbReference type="SMART" id="SM00345">
    <property type="entry name" value="HTH_GNTR"/>
    <property type="match status" value="1"/>
</dbReference>
<dbReference type="CDD" id="cd07377">
    <property type="entry name" value="WHTH_GntR"/>
    <property type="match status" value="1"/>
</dbReference>
<sequence length="517" mass="56829">MDLSVDIAALFAGMALSEGEPLYRAIAAILRQKIEYGSLVFATRLPPSRELAAILKVDRSTVARAYEELISEGLIVSHVGRGTFVAKKRVQSPGWSARYSAYGQELSQVMSELPVSLSPRSVDLISFAGGLPVADSYPQEEFSEILFELAESGATPLFDFSPASGEPLLRELVIKHLAERGMPVQDSELIILSGSQQGIDLMSSMFIDPGDTVVMEEPSYFWAISNFRARGANLLGVPIDNQGINVNALEAVLSQKKVKFIYLMPTGQNPTGITMSAERRAAVLELCSRFGVPLFEDDFAGDLDYEGGLPSLKALASASEKLNQMVVYQGTFSKALAPGIRLGWLVAPQAVAERLNFAKRGSDLSTSSLNQEILARFLSRGSYLKHLVRVRALYKERRDTMLKALSSAFAKTKVTFTSPRGGLFIYLTLPEHMDAQRFLDEFALPSGVSFAPSQHCYVNEPALNTMRLSFIQNSPERIEEGVARLNLAYQDFERVLVRESGRSRNGSYENSPETVLI</sequence>
<organism evidence="12 13">
    <name type="scientific">Candidatus Obscuribacter phosphatis</name>
    <dbReference type="NCBI Taxonomy" id="1906157"/>
    <lineage>
        <taxon>Bacteria</taxon>
        <taxon>Bacillati</taxon>
        <taxon>Candidatus Melainabacteria</taxon>
        <taxon>Candidatus Obscuribacterales</taxon>
        <taxon>Candidatus Obscuribacteraceae</taxon>
        <taxon>Candidatus Obscuribacter</taxon>
    </lineage>
</organism>
<dbReference type="InterPro" id="IPR015424">
    <property type="entry name" value="PyrdxlP-dep_Trfase"/>
</dbReference>
<protein>
    <submittedName>
        <fullName evidence="12">PLP-dependent aminotransferase family protein</fullName>
    </submittedName>
</protein>
<dbReference type="FunFam" id="3.40.640.10:FF:000053">
    <property type="entry name" value="Aminotransferase, class I"/>
    <property type="match status" value="1"/>
</dbReference>
<dbReference type="AlphaFoldDB" id="A0A8J7PB47"/>
<keyword evidence="6" id="KW-0808">Transferase</keyword>
<keyword evidence="9" id="KW-0238">DNA-binding</keyword>
<dbReference type="InterPro" id="IPR015421">
    <property type="entry name" value="PyrdxlP-dep_Trfase_major"/>
</dbReference>
<evidence type="ECO:0000256" key="4">
    <source>
        <dbReference type="ARBA" id="ARBA00011738"/>
    </source>
</evidence>